<gene>
    <name evidence="2" type="ORF">MENT_LOCUS2367</name>
</gene>
<evidence type="ECO:0000313" key="3">
    <source>
        <dbReference type="Proteomes" id="UP000580250"/>
    </source>
</evidence>
<dbReference type="AlphaFoldDB" id="A0A6V7TP42"/>
<accession>A0A6V7TP42</accession>
<feature type="chain" id="PRO_5028368791" evidence="1">
    <location>
        <begin position="24"/>
        <end position="74"/>
    </location>
</feature>
<dbReference type="Proteomes" id="UP000580250">
    <property type="component" value="Unassembled WGS sequence"/>
</dbReference>
<evidence type="ECO:0000313" key="2">
    <source>
        <dbReference type="EMBL" id="CAD2128774.1"/>
    </source>
</evidence>
<keyword evidence="1" id="KW-0732">Signal</keyword>
<organism evidence="2 3">
    <name type="scientific">Meloidogyne enterolobii</name>
    <name type="common">Root-knot nematode worm</name>
    <name type="synonym">Meloidogyne mayaguensis</name>
    <dbReference type="NCBI Taxonomy" id="390850"/>
    <lineage>
        <taxon>Eukaryota</taxon>
        <taxon>Metazoa</taxon>
        <taxon>Ecdysozoa</taxon>
        <taxon>Nematoda</taxon>
        <taxon>Chromadorea</taxon>
        <taxon>Rhabditida</taxon>
        <taxon>Tylenchina</taxon>
        <taxon>Tylenchomorpha</taxon>
        <taxon>Tylenchoidea</taxon>
        <taxon>Meloidogynidae</taxon>
        <taxon>Meloidogyninae</taxon>
        <taxon>Meloidogyne</taxon>
    </lineage>
</organism>
<protein>
    <submittedName>
        <fullName evidence="2">Uncharacterized protein</fullName>
    </submittedName>
</protein>
<reference evidence="2 3" key="1">
    <citation type="submission" date="2020-08" db="EMBL/GenBank/DDBJ databases">
        <authorList>
            <person name="Koutsovoulos G."/>
            <person name="Danchin GJ E."/>
        </authorList>
    </citation>
    <scope>NUCLEOTIDE SEQUENCE [LARGE SCALE GENOMIC DNA]</scope>
</reference>
<sequence>MNKILIIFAIISLSSFALMQVDAWWPYYGYGYAAGYYPYYGYGKREAGFQNYLPNKPSNGHVIPGNREDDMGIA</sequence>
<proteinExistence type="predicted"/>
<feature type="signal peptide" evidence="1">
    <location>
        <begin position="1"/>
        <end position="23"/>
    </location>
</feature>
<name>A0A6V7TP42_MELEN</name>
<dbReference type="EMBL" id="CAJEWN010000007">
    <property type="protein sequence ID" value="CAD2128774.1"/>
    <property type="molecule type" value="Genomic_DNA"/>
</dbReference>
<comment type="caution">
    <text evidence="2">The sequence shown here is derived from an EMBL/GenBank/DDBJ whole genome shotgun (WGS) entry which is preliminary data.</text>
</comment>
<evidence type="ECO:0000256" key="1">
    <source>
        <dbReference type="SAM" id="SignalP"/>
    </source>
</evidence>